<evidence type="ECO:0000256" key="9">
    <source>
        <dbReference type="HAMAP-Rule" id="MF_00812"/>
    </source>
</evidence>
<dbReference type="AlphaFoldDB" id="F7Q8E3"/>
<dbReference type="NCBIfam" id="TIGR03840">
    <property type="entry name" value="TMPT_Se_Te"/>
    <property type="match status" value="1"/>
</dbReference>
<dbReference type="InterPro" id="IPR022474">
    <property type="entry name" value="Thiopur_S-MeTfrase_Se/Te_detox"/>
</dbReference>
<comment type="similarity">
    <text evidence="3 9">Belongs to the class I-like SAM-binding methyltransferase superfamily. TPMT family.</text>
</comment>
<dbReference type="STRING" id="1033802.SSPSH_002680"/>
<evidence type="ECO:0000256" key="8">
    <source>
        <dbReference type="ARBA" id="ARBA00022691"/>
    </source>
</evidence>
<gene>
    <name evidence="9 10" type="primary">tpm</name>
    <name evidence="10" type="ORF">SSPSH_002680</name>
</gene>
<comment type="caution">
    <text evidence="10">The sequence shown here is derived from an EMBL/GenBank/DDBJ whole genome shotgun (WGS) entry which is preliminary data.</text>
</comment>
<dbReference type="InterPro" id="IPR029063">
    <property type="entry name" value="SAM-dependent_MTases_sf"/>
</dbReference>
<evidence type="ECO:0000256" key="7">
    <source>
        <dbReference type="ARBA" id="ARBA00022679"/>
    </source>
</evidence>
<feature type="binding site" evidence="9">
    <location>
        <position position="45"/>
    </location>
    <ligand>
        <name>S-adenosyl-L-methionine</name>
        <dbReference type="ChEBI" id="CHEBI:59789"/>
    </ligand>
</feature>
<reference evidence="10 11" key="1">
    <citation type="journal article" date="2011" name="J. Bacteriol.">
        <title>Genome sequence of Salinisphaera shabanensis, a gammaproteobacterium from the harsh, variable environment of the brine-seawater interface of the Shaban Deep in the Red Sea.</title>
        <authorList>
            <person name="Antunes A."/>
            <person name="Alam I."/>
            <person name="Bajic V.B."/>
            <person name="Stingl U."/>
        </authorList>
    </citation>
    <scope>NUCLEOTIDE SEQUENCE [LARGE SCALE GENOMIC DNA]</scope>
    <source>
        <strain evidence="10 11">E1L3A</strain>
    </source>
</reference>
<dbReference type="InterPro" id="IPR008854">
    <property type="entry name" value="TPMT"/>
</dbReference>
<evidence type="ECO:0000256" key="4">
    <source>
        <dbReference type="ARBA" id="ARBA00011905"/>
    </source>
</evidence>
<evidence type="ECO:0000256" key="5">
    <source>
        <dbReference type="ARBA" id="ARBA00022490"/>
    </source>
</evidence>
<dbReference type="EMBL" id="AFNV02000019">
    <property type="protein sequence ID" value="ERJ18399.1"/>
    <property type="molecule type" value="Genomic_DNA"/>
</dbReference>
<dbReference type="GO" id="GO:0010038">
    <property type="term" value="P:response to metal ion"/>
    <property type="evidence" value="ECO:0007669"/>
    <property type="project" value="InterPro"/>
</dbReference>
<keyword evidence="7 9" id="KW-0808">Transferase</keyword>
<feature type="binding site" evidence="9">
    <location>
        <position position="10"/>
    </location>
    <ligand>
        <name>S-adenosyl-L-methionine</name>
        <dbReference type="ChEBI" id="CHEBI:59789"/>
    </ligand>
</feature>
<dbReference type="Gene3D" id="3.40.50.150">
    <property type="entry name" value="Vaccinia Virus protein VP39"/>
    <property type="match status" value="1"/>
</dbReference>
<dbReference type="SUPFAM" id="SSF53335">
    <property type="entry name" value="S-adenosyl-L-methionine-dependent methyltransferases"/>
    <property type="match status" value="1"/>
</dbReference>
<organism evidence="10 11">
    <name type="scientific">Salinisphaera shabanensis E1L3A</name>
    <dbReference type="NCBI Taxonomy" id="1033802"/>
    <lineage>
        <taxon>Bacteria</taxon>
        <taxon>Pseudomonadati</taxon>
        <taxon>Pseudomonadota</taxon>
        <taxon>Gammaproteobacteria</taxon>
        <taxon>Salinisphaerales</taxon>
        <taxon>Salinisphaeraceae</taxon>
        <taxon>Salinisphaera</taxon>
    </lineage>
</organism>
<dbReference type="FunFam" id="3.40.50.150:FF:000101">
    <property type="entry name" value="Thiopurine S-methyltransferase"/>
    <property type="match status" value="1"/>
</dbReference>
<dbReference type="PANTHER" id="PTHR10259:SF11">
    <property type="entry name" value="THIOPURINE S-METHYLTRANSFERASE"/>
    <property type="match status" value="1"/>
</dbReference>
<evidence type="ECO:0000313" key="11">
    <source>
        <dbReference type="Proteomes" id="UP000006242"/>
    </source>
</evidence>
<dbReference type="InterPro" id="IPR025835">
    <property type="entry name" value="Thiopurine_S-MeTrfase"/>
</dbReference>
<evidence type="ECO:0000256" key="1">
    <source>
        <dbReference type="ARBA" id="ARBA00000903"/>
    </source>
</evidence>
<evidence type="ECO:0000256" key="6">
    <source>
        <dbReference type="ARBA" id="ARBA00022603"/>
    </source>
</evidence>
<keyword evidence="8 9" id="KW-0949">S-adenosyl-L-methionine</keyword>
<keyword evidence="6 9" id="KW-0489">Methyltransferase</keyword>
<dbReference type="OrthoDB" id="9778208at2"/>
<dbReference type="EC" id="2.1.1.67" evidence="4 9"/>
<evidence type="ECO:0000256" key="3">
    <source>
        <dbReference type="ARBA" id="ARBA00008145"/>
    </source>
</evidence>
<name>F7Q8E3_9GAMM</name>
<dbReference type="PIRSF" id="PIRSF023956">
    <property type="entry name" value="Thiopurine_S-methyltransferase"/>
    <property type="match status" value="1"/>
</dbReference>
<comment type="subcellular location">
    <subcellularLocation>
        <location evidence="2 9">Cytoplasm</location>
    </subcellularLocation>
</comment>
<dbReference type="GO" id="GO:0005737">
    <property type="term" value="C:cytoplasm"/>
    <property type="evidence" value="ECO:0007669"/>
    <property type="project" value="UniProtKB-SubCell"/>
</dbReference>
<sequence>MEPEFWHERWSQQQTHFHQPDGHPMLNKWWPTLELGTDAHVLVPLCGKTPDMRTLAERGHRVTGIELSPIAAQDFFIEQHLAVDSDEIGGFDRYRAECGAGTIEILVGDFFTADTETLGAFQAFYDRAALIALPQTMRARYVEHLCTLLTKDAPGLLITLDYDQSQMNGPPFAVDTAEVNTLFEHRGEVASLESGSRLGGQDMLAQRGVKSADEYVFRITATD</sequence>
<dbReference type="PANTHER" id="PTHR10259">
    <property type="entry name" value="THIOPURINE S-METHYLTRANSFERASE"/>
    <property type="match status" value="1"/>
</dbReference>
<protein>
    <recommendedName>
        <fullName evidence="4 9">Thiopurine S-methyltransferase</fullName>
        <ecNumber evidence="4 9">2.1.1.67</ecNumber>
    </recommendedName>
    <alternativeName>
        <fullName evidence="9">Thiopurine methyltransferase</fullName>
    </alternativeName>
</protein>
<dbReference type="GO" id="GO:0008119">
    <property type="term" value="F:thiopurine S-methyltransferase activity"/>
    <property type="evidence" value="ECO:0007669"/>
    <property type="project" value="UniProtKB-UniRule"/>
</dbReference>
<dbReference type="NCBIfam" id="NF009732">
    <property type="entry name" value="PRK13255.1"/>
    <property type="match status" value="1"/>
</dbReference>
<feature type="binding site" evidence="9">
    <location>
        <position position="66"/>
    </location>
    <ligand>
        <name>S-adenosyl-L-methionine</name>
        <dbReference type="ChEBI" id="CHEBI:59789"/>
    </ligand>
</feature>
<keyword evidence="5 9" id="KW-0963">Cytoplasm</keyword>
<feature type="binding site" evidence="9">
    <location>
        <position position="127"/>
    </location>
    <ligand>
        <name>S-adenosyl-L-methionine</name>
        <dbReference type="ChEBI" id="CHEBI:59789"/>
    </ligand>
</feature>
<dbReference type="Pfam" id="PF05724">
    <property type="entry name" value="TPMT"/>
    <property type="match status" value="1"/>
</dbReference>
<evidence type="ECO:0000256" key="2">
    <source>
        <dbReference type="ARBA" id="ARBA00004496"/>
    </source>
</evidence>
<evidence type="ECO:0000313" key="10">
    <source>
        <dbReference type="EMBL" id="ERJ18399.1"/>
    </source>
</evidence>
<dbReference type="RefSeq" id="WP_006912141.1">
    <property type="nucleotide sequence ID" value="NZ_AFNV02000019.1"/>
</dbReference>
<dbReference type="GO" id="GO:0032259">
    <property type="term" value="P:methylation"/>
    <property type="evidence" value="ECO:0007669"/>
    <property type="project" value="UniProtKB-KW"/>
</dbReference>
<dbReference type="HAMAP" id="MF_00812">
    <property type="entry name" value="Thiopur_methtran"/>
    <property type="match status" value="1"/>
</dbReference>
<dbReference type="PROSITE" id="PS51585">
    <property type="entry name" value="SAM_MT_TPMT"/>
    <property type="match status" value="1"/>
</dbReference>
<reference evidence="10 11" key="2">
    <citation type="journal article" date="2013" name="PLoS ONE">
        <title>INDIGO - INtegrated Data Warehouse of MIcrobial GenOmes with Examples from the Red Sea Extremophiles.</title>
        <authorList>
            <person name="Alam I."/>
            <person name="Antunes A."/>
            <person name="Kamau A.A."/>
            <person name="Ba Alawi W."/>
            <person name="Kalkatawi M."/>
            <person name="Stingl U."/>
            <person name="Bajic V.B."/>
        </authorList>
    </citation>
    <scope>NUCLEOTIDE SEQUENCE [LARGE SCALE GENOMIC DNA]</scope>
    <source>
        <strain evidence="10 11">E1L3A</strain>
    </source>
</reference>
<dbReference type="Proteomes" id="UP000006242">
    <property type="component" value="Unassembled WGS sequence"/>
</dbReference>
<accession>F7Q8E3</accession>
<proteinExistence type="inferred from homology"/>
<comment type="catalytic activity">
    <reaction evidence="1 9">
        <text>S-adenosyl-L-methionine + a thiopurine = S-adenosyl-L-homocysteine + a thiopurine S-methylether.</text>
        <dbReference type="EC" id="2.1.1.67"/>
    </reaction>
</comment>
<keyword evidence="11" id="KW-1185">Reference proteome</keyword>
<dbReference type="eggNOG" id="COG0500">
    <property type="taxonomic scope" value="Bacteria"/>
</dbReference>